<evidence type="ECO:0008006" key="3">
    <source>
        <dbReference type="Google" id="ProtNLM"/>
    </source>
</evidence>
<dbReference type="OrthoDB" id="3661391at2"/>
<reference evidence="2" key="1">
    <citation type="submission" date="2016-10" db="EMBL/GenBank/DDBJ databases">
        <authorList>
            <person name="Varghese N."/>
            <person name="Submissions S."/>
        </authorList>
    </citation>
    <scope>NUCLEOTIDE SEQUENCE [LARGE SCALE GENOMIC DNA]</scope>
    <source>
        <strain evidence="2">CGMCC 4.5579</strain>
    </source>
</reference>
<gene>
    <name evidence="1" type="ORF">SAMN05421810_107177</name>
</gene>
<name>A0A1I5YI44_9PSEU</name>
<sequence length="402" mass="43108">MTGWIRGPFGLGAASRVTLAGCRTVLVVVPTMTAGTRLLDLVPLLEADHRVQVVFTVPHTGDTWHGVEDYVRRQGGLVLPWHQATRHAFDLVLAASHRHLADLHGPILLLPHGAGSLMSRRLSRKAGAATTPTTGLDRELLTFRGRVLPAALALTSDDELPALRELCPEAEPVAVVAGDICLDRMLASLPLRRRYRDALGVAEGERLTVVSSTWSTESTFGQRPELYRRALVESGGRVAAVLHPNIWTVHGTRQVRAWLADCLRAGLLLIPPEEGWRGAMVAADWVLGDHGSTTAYAAAIGRPITLATFPRDDIRPGSLADLVREAAPALDTGRPLAAQLEVALTRQEHLRETVAAALSSRPGGAAAVLRATMYRLLNLPEPACGLPTAVVPLPVPLEADDA</sequence>
<evidence type="ECO:0000313" key="2">
    <source>
        <dbReference type="Proteomes" id="UP000198727"/>
    </source>
</evidence>
<protein>
    <recommendedName>
        <fullName evidence="3">CDP-Glycerol:Poly(Glycerophosphate) glycerophosphotransferase</fullName>
    </recommendedName>
</protein>
<evidence type="ECO:0000313" key="1">
    <source>
        <dbReference type="EMBL" id="SFQ43869.1"/>
    </source>
</evidence>
<dbReference type="Proteomes" id="UP000198727">
    <property type="component" value="Unassembled WGS sequence"/>
</dbReference>
<accession>A0A1I5YI44</accession>
<proteinExistence type="predicted"/>
<dbReference type="EMBL" id="FOWW01000007">
    <property type="protein sequence ID" value="SFQ43869.1"/>
    <property type="molecule type" value="Genomic_DNA"/>
</dbReference>
<dbReference type="STRING" id="587909.SAMN05421810_107177"/>
<dbReference type="AlphaFoldDB" id="A0A1I5YI44"/>
<dbReference type="RefSeq" id="WP_092533036.1">
    <property type="nucleotide sequence ID" value="NZ_FOWW01000007.1"/>
</dbReference>
<organism evidence="1 2">
    <name type="scientific">Amycolatopsis arida</name>
    <dbReference type="NCBI Taxonomy" id="587909"/>
    <lineage>
        <taxon>Bacteria</taxon>
        <taxon>Bacillati</taxon>
        <taxon>Actinomycetota</taxon>
        <taxon>Actinomycetes</taxon>
        <taxon>Pseudonocardiales</taxon>
        <taxon>Pseudonocardiaceae</taxon>
        <taxon>Amycolatopsis</taxon>
    </lineage>
</organism>
<keyword evidence="2" id="KW-1185">Reference proteome</keyword>